<dbReference type="InterPro" id="IPR005471">
    <property type="entry name" value="Tscrpt_reg_IclR_N"/>
</dbReference>
<evidence type="ECO:0000313" key="2">
    <source>
        <dbReference type="EMBL" id="MBA2117391.1"/>
    </source>
</evidence>
<gene>
    <name evidence="2" type="ORF">HOV93_45890</name>
</gene>
<dbReference type="GO" id="GO:0003677">
    <property type="term" value="F:DNA binding"/>
    <property type="evidence" value="ECO:0007669"/>
    <property type="project" value="InterPro"/>
</dbReference>
<protein>
    <recommendedName>
        <fullName evidence="1">HTH iclR-type domain-containing protein</fullName>
    </recommendedName>
</protein>
<keyword evidence="3" id="KW-1185">Reference proteome</keyword>
<dbReference type="AlphaFoldDB" id="A0A7V8V9J7"/>
<dbReference type="Gene3D" id="1.10.10.10">
    <property type="entry name" value="Winged helix-like DNA-binding domain superfamily/Winged helix DNA-binding domain"/>
    <property type="match status" value="1"/>
</dbReference>
<accession>A0A7V8V9J7</accession>
<dbReference type="InterPro" id="IPR036388">
    <property type="entry name" value="WH-like_DNA-bd_sf"/>
</dbReference>
<name>A0A7V8V9J7_9BACT</name>
<organism evidence="2 3">
    <name type="scientific">Bremerella alba</name>
    <dbReference type="NCBI Taxonomy" id="980252"/>
    <lineage>
        <taxon>Bacteria</taxon>
        <taxon>Pseudomonadati</taxon>
        <taxon>Planctomycetota</taxon>
        <taxon>Planctomycetia</taxon>
        <taxon>Pirellulales</taxon>
        <taxon>Pirellulaceae</taxon>
        <taxon>Bremerella</taxon>
    </lineage>
</organism>
<dbReference type="Proteomes" id="UP000551616">
    <property type="component" value="Unassembled WGS sequence"/>
</dbReference>
<evidence type="ECO:0000313" key="3">
    <source>
        <dbReference type="Proteomes" id="UP000551616"/>
    </source>
</evidence>
<dbReference type="Pfam" id="PF09339">
    <property type="entry name" value="HTH_IclR"/>
    <property type="match status" value="1"/>
</dbReference>
<dbReference type="InterPro" id="IPR036390">
    <property type="entry name" value="WH_DNA-bd_sf"/>
</dbReference>
<dbReference type="RefSeq" id="WP_207398771.1">
    <property type="nucleotide sequence ID" value="NZ_JABRWO010000014.1"/>
</dbReference>
<evidence type="ECO:0000259" key="1">
    <source>
        <dbReference type="PROSITE" id="PS51077"/>
    </source>
</evidence>
<comment type="caution">
    <text evidence="2">The sequence shown here is derived from an EMBL/GenBank/DDBJ whole genome shotgun (WGS) entry which is preliminary data.</text>
</comment>
<dbReference type="EMBL" id="JABRWO010000014">
    <property type="protein sequence ID" value="MBA2117391.1"/>
    <property type="molecule type" value="Genomic_DNA"/>
</dbReference>
<sequence length="63" mass="6552">MESTTVVKAFALLESIAAGSSEGQRLSELAEAIDMAKPTAPRLIKTLVGLGYVDTPGGGVYRL</sequence>
<reference evidence="2 3" key="1">
    <citation type="submission" date="2020-05" db="EMBL/GenBank/DDBJ databases">
        <title>Bremerella alba sp. nov., a novel planctomycete isolated from the surface of the macroalga Fucus spiralis.</title>
        <authorList>
            <person name="Godinho O."/>
            <person name="Botelho R."/>
            <person name="Albuquerque L."/>
            <person name="Wiegand S."/>
            <person name="Da Costa M.S."/>
            <person name="Lobo-Da-Cunha A."/>
            <person name="Jogler C."/>
            <person name="Lage O.M."/>
        </authorList>
    </citation>
    <scope>NUCLEOTIDE SEQUENCE [LARGE SCALE GENOMIC DNA]</scope>
    <source>
        <strain evidence="2 3">FF15</strain>
    </source>
</reference>
<dbReference type="SUPFAM" id="SSF46785">
    <property type="entry name" value="Winged helix' DNA-binding domain"/>
    <property type="match status" value="1"/>
</dbReference>
<feature type="domain" description="HTH iclR-type" evidence="1">
    <location>
        <begin position="3"/>
        <end position="63"/>
    </location>
</feature>
<dbReference type="GO" id="GO:0006355">
    <property type="term" value="P:regulation of DNA-templated transcription"/>
    <property type="evidence" value="ECO:0007669"/>
    <property type="project" value="InterPro"/>
</dbReference>
<proteinExistence type="predicted"/>
<dbReference type="PROSITE" id="PS51077">
    <property type="entry name" value="HTH_ICLR"/>
    <property type="match status" value="1"/>
</dbReference>